<proteinExistence type="predicted"/>
<accession>A0ABP8Z6Z3</accession>
<name>A0ABP8Z6Z3_9ACTN</name>
<sequence length="131" mass="14117">MAANNTHPNPNARAPADPPRPDPPRPDPPMTPGRRDVEKRWGDPAGYRGPMLYAVLVVVIAMVFLLLFALLDGMLAMAVAVPATFLIGGLGALGLGMSTYMRRRSWVGWEGAAWFLLVLMLVALPLPAMAL</sequence>
<dbReference type="Proteomes" id="UP001500822">
    <property type="component" value="Unassembled WGS sequence"/>
</dbReference>
<comment type="caution">
    <text evidence="3">The sequence shown here is derived from an EMBL/GenBank/DDBJ whole genome shotgun (WGS) entry which is preliminary data.</text>
</comment>
<feature type="transmembrane region" description="Helical" evidence="2">
    <location>
        <begin position="112"/>
        <end position="130"/>
    </location>
</feature>
<evidence type="ECO:0000256" key="1">
    <source>
        <dbReference type="SAM" id="MobiDB-lite"/>
    </source>
</evidence>
<protein>
    <submittedName>
        <fullName evidence="3">Uncharacterized protein</fullName>
    </submittedName>
</protein>
<dbReference type="RefSeq" id="WP_345313215.1">
    <property type="nucleotide sequence ID" value="NZ_BAABIE010000007.1"/>
</dbReference>
<feature type="region of interest" description="Disordered" evidence="1">
    <location>
        <begin position="1"/>
        <end position="46"/>
    </location>
</feature>
<reference evidence="4" key="1">
    <citation type="journal article" date="2019" name="Int. J. Syst. Evol. Microbiol.">
        <title>The Global Catalogue of Microorganisms (GCM) 10K type strain sequencing project: providing services to taxonomists for standard genome sequencing and annotation.</title>
        <authorList>
            <consortium name="The Broad Institute Genomics Platform"/>
            <consortium name="The Broad Institute Genome Sequencing Center for Infectious Disease"/>
            <person name="Wu L."/>
            <person name="Ma J."/>
        </authorList>
    </citation>
    <scope>NUCLEOTIDE SEQUENCE [LARGE SCALE GENOMIC DNA]</scope>
    <source>
        <strain evidence="4">JCM 18077</strain>
    </source>
</reference>
<dbReference type="EMBL" id="BAABIE010000007">
    <property type="protein sequence ID" value="GAA4748099.1"/>
    <property type="molecule type" value="Genomic_DNA"/>
</dbReference>
<evidence type="ECO:0000256" key="2">
    <source>
        <dbReference type="SAM" id="Phobius"/>
    </source>
</evidence>
<evidence type="ECO:0000313" key="3">
    <source>
        <dbReference type="EMBL" id="GAA4748099.1"/>
    </source>
</evidence>
<keyword evidence="2" id="KW-0472">Membrane</keyword>
<feature type="compositionally biased region" description="Basic and acidic residues" evidence="1">
    <location>
        <begin position="33"/>
        <end position="42"/>
    </location>
</feature>
<keyword evidence="4" id="KW-1185">Reference proteome</keyword>
<gene>
    <name evidence="3" type="ORF">GCM10023217_17690</name>
</gene>
<evidence type="ECO:0000313" key="4">
    <source>
        <dbReference type="Proteomes" id="UP001500822"/>
    </source>
</evidence>
<feature type="transmembrane region" description="Helical" evidence="2">
    <location>
        <begin position="77"/>
        <end position="100"/>
    </location>
</feature>
<keyword evidence="2" id="KW-0812">Transmembrane</keyword>
<feature type="transmembrane region" description="Helical" evidence="2">
    <location>
        <begin position="50"/>
        <end position="71"/>
    </location>
</feature>
<organism evidence="3 4">
    <name type="scientific">Gordonia alkaliphila</name>
    <dbReference type="NCBI Taxonomy" id="1053547"/>
    <lineage>
        <taxon>Bacteria</taxon>
        <taxon>Bacillati</taxon>
        <taxon>Actinomycetota</taxon>
        <taxon>Actinomycetes</taxon>
        <taxon>Mycobacteriales</taxon>
        <taxon>Gordoniaceae</taxon>
        <taxon>Gordonia</taxon>
    </lineage>
</organism>
<keyword evidence="2" id="KW-1133">Transmembrane helix</keyword>